<sequence length="185" mass="20704">MLKPLLLSLGLMICCAAAYAQTPVKPPTPLNYPPKPDNQRKVTFKDPNQPPPDYFVDSILRKNTDLQDIDPNTVAHITVRKPTTPDAHPNGVVYIETKPFVRNRYWLIFSQDAAYRKLVPSPGEDNDIVYVVDGKVVTKDPEGSLAVVNANTFEGLTILNRKTLEQQYGVKGRKHGVLVKLKNIK</sequence>
<accession>A0ABR7TYW2</accession>
<feature type="compositionally biased region" description="Pro residues" evidence="1">
    <location>
        <begin position="25"/>
        <end position="36"/>
    </location>
</feature>
<keyword evidence="2" id="KW-0732">Signal</keyword>
<dbReference type="EMBL" id="JACVFC010000007">
    <property type="protein sequence ID" value="MBC9934992.1"/>
    <property type="molecule type" value="Genomic_DNA"/>
</dbReference>
<dbReference type="Proteomes" id="UP000659124">
    <property type="component" value="Unassembled WGS sequence"/>
</dbReference>
<reference evidence="3 4" key="1">
    <citation type="submission" date="2020-09" db="EMBL/GenBank/DDBJ databases">
        <title>Genome sequences of type strains of Chitinophaga qingshengii and Chitinophaga varians.</title>
        <authorList>
            <person name="Kittiwongwattana C."/>
        </authorList>
    </citation>
    <scope>NUCLEOTIDE SEQUENCE [LARGE SCALE GENOMIC DNA]</scope>
    <source>
        <strain evidence="3 4">JCM 30026</strain>
    </source>
</reference>
<keyword evidence="4" id="KW-1185">Reference proteome</keyword>
<comment type="caution">
    <text evidence="3">The sequence shown here is derived from an EMBL/GenBank/DDBJ whole genome shotgun (WGS) entry which is preliminary data.</text>
</comment>
<dbReference type="RefSeq" id="WP_188092085.1">
    <property type="nucleotide sequence ID" value="NZ_JACVFC010000007.1"/>
</dbReference>
<evidence type="ECO:0000256" key="1">
    <source>
        <dbReference type="SAM" id="MobiDB-lite"/>
    </source>
</evidence>
<proteinExistence type="predicted"/>
<gene>
    <name evidence="3" type="ORF">ICL07_31735</name>
</gene>
<name>A0ABR7TYW2_9BACT</name>
<evidence type="ECO:0000313" key="4">
    <source>
        <dbReference type="Proteomes" id="UP000659124"/>
    </source>
</evidence>
<feature type="signal peptide" evidence="2">
    <location>
        <begin position="1"/>
        <end position="20"/>
    </location>
</feature>
<evidence type="ECO:0000256" key="2">
    <source>
        <dbReference type="SAM" id="SignalP"/>
    </source>
</evidence>
<protein>
    <submittedName>
        <fullName evidence="3">Uncharacterized protein</fullName>
    </submittedName>
</protein>
<feature type="chain" id="PRO_5045164586" evidence="2">
    <location>
        <begin position="21"/>
        <end position="185"/>
    </location>
</feature>
<evidence type="ECO:0000313" key="3">
    <source>
        <dbReference type="EMBL" id="MBC9934992.1"/>
    </source>
</evidence>
<organism evidence="3 4">
    <name type="scientific">Chitinophaga qingshengii</name>
    <dbReference type="NCBI Taxonomy" id="1569794"/>
    <lineage>
        <taxon>Bacteria</taxon>
        <taxon>Pseudomonadati</taxon>
        <taxon>Bacteroidota</taxon>
        <taxon>Chitinophagia</taxon>
        <taxon>Chitinophagales</taxon>
        <taxon>Chitinophagaceae</taxon>
        <taxon>Chitinophaga</taxon>
    </lineage>
</organism>
<feature type="region of interest" description="Disordered" evidence="1">
    <location>
        <begin position="25"/>
        <end position="50"/>
    </location>
</feature>